<organism evidence="1 2">
    <name type="scientific">Nephila pilipes</name>
    <name type="common">Giant wood spider</name>
    <name type="synonym">Nephila maculata</name>
    <dbReference type="NCBI Taxonomy" id="299642"/>
    <lineage>
        <taxon>Eukaryota</taxon>
        <taxon>Metazoa</taxon>
        <taxon>Ecdysozoa</taxon>
        <taxon>Arthropoda</taxon>
        <taxon>Chelicerata</taxon>
        <taxon>Arachnida</taxon>
        <taxon>Araneae</taxon>
        <taxon>Araneomorphae</taxon>
        <taxon>Entelegynae</taxon>
        <taxon>Araneoidea</taxon>
        <taxon>Nephilidae</taxon>
        <taxon>Nephila</taxon>
    </lineage>
</organism>
<sequence>MEATLYKRPVNVEKCAIRVTGHLLSYKRRVLFFIQWILVGGVVQEVPTSLLHIQNQIIRTKEVCSFSDGSLAEFDFFLTLGE</sequence>
<name>A0A8X6IZC7_NEPPI</name>
<protein>
    <submittedName>
        <fullName evidence="1">Uncharacterized protein</fullName>
    </submittedName>
</protein>
<reference evidence="1" key="1">
    <citation type="submission" date="2020-08" db="EMBL/GenBank/DDBJ databases">
        <title>Multicomponent nature underlies the extraordinary mechanical properties of spider dragline silk.</title>
        <authorList>
            <person name="Kono N."/>
            <person name="Nakamura H."/>
            <person name="Mori M."/>
            <person name="Yoshida Y."/>
            <person name="Ohtoshi R."/>
            <person name="Malay A.D."/>
            <person name="Moran D.A.P."/>
            <person name="Tomita M."/>
            <person name="Numata K."/>
            <person name="Arakawa K."/>
        </authorList>
    </citation>
    <scope>NUCLEOTIDE SEQUENCE</scope>
</reference>
<gene>
    <name evidence="1" type="ORF">NPIL_108011</name>
</gene>
<dbReference type="AlphaFoldDB" id="A0A8X6IZC7"/>
<accession>A0A8X6IZC7</accession>
<comment type="caution">
    <text evidence="1">The sequence shown here is derived from an EMBL/GenBank/DDBJ whole genome shotgun (WGS) entry which is preliminary data.</text>
</comment>
<proteinExistence type="predicted"/>
<dbReference type="EMBL" id="BMAW01048480">
    <property type="protein sequence ID" value="GFS66099.1"/>
    <property type="molecule type" value="Genomic_DNA"/>
</dbReference>
<evidence type="ECO:0000313" key="1">
    <source>
        <dbReference type="EMBL" id="GFS66099.1"/>
    </source>
</evidence>
<evidence type="ECO:0000313" key="2">
    <source>
        <dbReference type="Proteomes" id="UP000887013"/>
    </source>
</evidence>
<dbReference type="Proteomes" id="UP000887013">
    <property type="component" value="Unassembled WGS sequence"/>
</dbReference>
<keyword evidence="2" id="KW-1185">Reference proteome</keyword>